<keyword evidence="2" id="KW-0418">Kinase</keyword>
<dbReference type="Pfam" id="PF00069">
    <property type="entry name" value="Pkinase"/>
    <property type="match status" value="1"/>
</dbReference>
<organism evidence="2 3">
    <name type="scientific">Punctularia strigosozonata (strain HHB-11173)</name>
    <name type="common">White-rot fungus</name>
    <dbReference type="NCBI Taxonomy" id="741275"/>
    <lineage>
        <taxon>Eukaryota</taxon>
        <taxon>Fungi</taxon>
        <taxon>Dikarya</taxon>
        <taxon>Basidiomycota</taxon>
        <taxon>Agaricomycotina</taxon>
        <taxon>Agaricomycetes</taxon>
        <taxon>Corticiales</taxon>
        <taxon>Punctulariaceae</taxon>
        <taxon>Punctularia</taxon>
    </lineage>
</organism>
<dbReference type="AlphaFoldDB" id="R7S1B1"/>
<dbReference type="SMART" id="SM00220">
    <property type="entry name" value="S_TKc"/>
    <property type="match status" value="1"/>
</dbReference>
<dbReference type="RefSeq" id="XP_007389234.1">
    <property type="nucleotide sequence ID" value="XM_007389172.1"/>
</dbReference>
<dbReference type="PANTHER" id="PTHR44329">
    <property type="entry name" value="SERINE/THREONINE-PROTEIN KINASE TNNI3K-RELATED"/>
    <property type="match status" value="1"/>
</dbReference>
<evidence type="ECO:0000313" key="3">
    <source>
        <dbReference type="Proteomes" id="UP000054196"/>
    </source>
</evidence>
<feature type="domain" description="Protein kinase" evidence="1">
    <location>
        <begin position="1"/>
        <end position="170"/>
    </location>
</feature>
<protein>
    <submittedName>
        <fullName evidence="2">Kinase-like protein</fullName>
    </submittedName>
</protein>
<proteinExistence type="predicted"/>
<name>R7S1B1_PUNST</name>
<dbReference type="InterPro" id="IPR051681">
    <property type="entry name" value="Ser/Thr_Kinases-Pseudokinases"/>
</dbReference>
<dbReference type="EMBL" id="JH687561">
    <property type="protein sequence ID" value="EIN03577.1"/>
    <property type="molecule type" value="Genomic_DNA"/>
</dbReference>
<dbReference type="GO" id="GO:0005524">
    <property type="term" value="F:ATP binding"/>
    <property type="evidence" value="ECO:0007669"/>
    <property type="project" value="InterPro"/>
</dbReference>
<dbReference type="Gene3D" id="1.10.510.10">
    <property type="entry name" value="Transferase(Phosphotransferase) domain 1"/>
    <property type="match status" value="1"/>
</dbReference>
<dbReference type="InterPro" id="IPR008271">
    <property type="entry name" value="Ser/Thr_kinase_AS"/>
</dbReference>
<dbReference type="GeneID" id="18882173"/>
<dbReference type="PROSITE" id="PS50011">
    <property type="entry name" value="PROTEIN_KINASE_DOM"/>
    <property type="match status" value="1"/>
</dbReference>
<dbReference type="OMA" id="WMENTDS"/>
<keyword evidence="3" id="KW-1185">Reference proteome</keyword>
<evidence type="ECO:0000313" key="2">
    <source>
        <dbReference type="EMBL" id="EIN03577.1"/>
    </source>
</evidence>
<feature type="non-terminal residue" evidence="2">
    <location>
        <position position="170"/>
    </location>
</feature>
<dbReference type="InterPro" id="IPR000719">
    <property type="entry name" value="Prot_kinase_dom"/>
</dbReference>
<evidence type="ECO:0000259" key="1">
    <source>
        <dbReference type="PROSITE" id="PS50011"/>
    </source>
</evidence>
<dbReference type="KEGG" id="psq:PUNSTDRAFT_31965"/>
<feature type="non-terminal residue" evidence="2">
    <location>
        <position position="1"/>
    </location>
</feature>
<dbReference type="InterPro" id="IPR011009">
    <property type="entry name" value="Kinase-like_dom_sf"/>
</dbReference>
<sequence length="170" mass="18947">LRTEILLWSLLEHPNILPLIGITETETYMGISMVAPWCRNGNLSDYSKKQRNAYINRLQQLADIGSALTYLHNHVPTIIHGDLKCANVLVSDDGRPLLCDFGLATLRYNGATMSSALDSGSVRWMAIELISILDKPTINKETDIWAFAMLALELLTGDLPFSDKRNDMAV</sequence>
<accession>R7S1B1</accession>
<gene>
    <name evidence="2" type="ORF">PUNSTDRAFT_31965</name>
</gene>
<dbReference type="Proteomes" id="UP000054196">
    <property type="component" value="Unassembled WGS sequence"/>
</dbReference>
<dbReference type="SUPFAM" id="SSF56112">
    <property type="entry name" value="Protein kinase-like (PK-like)"/>
    <property type="match status" value="1"/>
</dbReference>
<dbReference type="OrthoDB" id="4062651at2759"/>
<dbReference type="eggNOG" id="KOG0192">
    <property type="taxonomic scope" value="Eukaryota"/>
</dbReference>
<dbReference type="PROSITE" id="PS00108">
    <property type="entry name" value="PROTEIN_KINASE_ST"/>
    <property type="match status" value="1"/>
</dbReference>
<dbReference type="GO" id="GO:0004674">
    <property type="term" value="F:protein serine/threonine kinase activity"/>
    <property type="evidence" value="ECO:0007669"/>
    <property type="project" value="TreeGrafter"/>
</dbReference>
<keyword evidence="2" id="KW-0808">Transferase</keyword>
<reference evidence="3" key="1">
    <citation type="journal article" date="2012" name="Science">
        <title>The Paleozoic origin of enzymatic lignin decomposition reconstructed from 31 fungal genomes.</title>
        <authorList>
            <person name="Floudas D."/>
            <person name="Binder M."/>
            <person name="Riley R."/>
            <person name="Barry K."/>
            <person name="Blanchette R.A."/>
            <person name="Henrissat B."/>
            <person name="Martinez A.T."/>
            <person name="Otillar R."/>
            <person name="Spatafora J.W."/>
            <person name="Yadav J.S."/>
            <person name="Aerts A."/>
            <person name="Benoit I."/>
            <person name="Boyd A."/>
            <person name="Carlson A."/>
            <person name="Copeland A."/>
            <person name="Coutinho P.M."/>
            <person name="de Vries R.P."/>
            <person name="Ferreira P."/>
            <person name="Findley K."/>
            <person name="Foster B."/>
            <person name="Gaskell J."/>
            <person name="Glotzer D."/>
            <person name="Gorecki P."/>
            <person name="Heitman J."/>
            <person name="Hesse C."/>
            <person name="Hori C."/>
            <person name="Igarashi K."/>
            <person name="Jurgens J.A."/>
            <person name="Kallen N."/>
            <person name="Kersten P."/>
            <person name="Kohler A."/>
            <person name="Kuees U."/>
            <person name="Kumar T.K.A."/>
            <person name="Kuo A."/>
            <person name="LaButti K."/>
            <person name="Larrondo L.F."/>
            <person name="Lindquist E."/>
            <person name="Ling A."/>
            <person name="Lombard V."/>
            <person name="Lucas S."/>
            <person name="Lundell T."/>
            <person name="Martin R."/>
            <person name="McLaughlin D.J."/>
            <person name="Morgenstern I."/>
            <person name="Morin E."/>
            <person name="Murat C."/>
            <person name="Nagy L.G."/>
            <person name="Nolan M."/>
            <person name="Ohm R.A."/>
            <person name="Patyshakuliyeva A."/>
            <person name="Rokas A."/>
            <person name="Ruiz-Duenas F.J."/>
            <person name="Sabat G."/>
            <person name="Salamov A."/>
            <person name="Samejima M."/>
            <person name="Schmutz J."/>
            <person name="Slot J.C."/>
            <person name="St John F."/>
            <person name="Stenlid J."/>
            <person name="Sun H."/>
            <person name="Sun S."/>
            <person name="Syed K."/>
            <person name="Tsang A."/>
            <person name="Wiebenga A."/>
            <person name="Young D."/>
            <person name="Pisabarro A."/>
            <person name="Eastwood D.C."/>
            <person name="Martin F."/>
            <person name="Cullen D."/>
            <person name="Grigoriev I.V."/>
            <person name="Hibbett D.S."/>
        </authorList>
    </citation>
    <scope>NUCLEOTIDE SEQUENCE [LARGE SCALE GENOMIC DNA]</scope>
    <source>
        <strain evidence="3">HHB-11173 SS5</strain>
    </source>
</reference>
<dbReference type="HOGENOM" id="CLU_000288_7_18_1"/>